<dbReference type="InterPro" id="IPR036513">
    <property type="entry name" value="STAS_dom_sf"/>
</dbReference>
<accession>W7JC92</accession>
<dbReference type="PANTHER" id="PTHR33495:SF2">
    <property type="entry name" value="ANTI-SIGMA FACTOR ANTAGONIST TM_1081-RELATED"/>
    <property type="match status" value="1"/>
</dbReference>
<dbReference type="SUPFAM" id="SSF52091">
    <property type="entry name" value="SpoIIaa-like"/>
    <property type="match status" value="1"/>
</dbReference>
<dbReference type="CDD" id="cd07043">
    <property type="entry name" value="STAS_anti-anti-sigma_factors"/>
    <property type="match status" value="1"/>
</dbReference>
<dbReference type="EMBL" id="AYXG01000040">
    <property type="protein sequence ID" value="EWC63639.1"/>
    <property type="molecule type" value="Genomic_DNA"/>
</dbReference>
<evidence type="ECO:0000256" key="1">
    <source>
        <dbReference type="ARBA" id="ARBA00009013"/>
    </source>
</evidence>
<dbReference type="InterPro" id="IPR002645">
    <property type="entry name" value="STAS_dom"/>
</dbReference>
<dbReference type="OrthoDB" id="4833278at2"/>
<evidence type="ECO:0000259" key="3">
    <source>
        <dbReference type="PROSITE" id="PS50801"/>
    </source>
</evidence>
<dbReference type="AlphaFoldDB" id="W7JC92"/>
<feature type="domain" description="STAS" evidence="3">
    <location>
        <begin position="3"/>
        <end position="115"/>
    </location>
</feature>
<gene>
    <name evidence="4" type="ORF">UO65_1027</name>
</gene>
<dbReference type="Pfam" id="PF01740">
    <property type="entry name" value="STAS"/>
    <property type="match status" value="1"/>
</dbReference>
<dbReference type="NCBIfam" id="TIGR00377">
    <property type="entry name" value="ant_ant_sig"/>
    <property type="match status" value="1"/>
</dbReference>
<dbReference type="InterPro" id="IPR003658">
    <property type="entry name" value="Anti-sigma_ant"/>
</dbReference>
<sequence>MDLRLDDSPAPGVVAVAIGGEVDLLAAGILERFLLGAVAEQRGPKPGLIIDLSDAEFFGCAGLNALLAAQRRLDRAGGWLRLVDVSAAVSRVLDVAGMNTELRVASSADDHNGLP</sequence>
<evidence type="ECO:0000256" key="2">
    <source>
        <dbReference type="RuleBase" id="RU003749"/>
    </source>
</evidence>
<dbReference type="Gene3D" id="3.30.750.24">
    <property type="entry name" value="STAS domain"/>
    <property type="match status" value="1"/>
</dbReference>
<dbReference type="STRING" id="909613.UO65_1027"/>
<evidence type="ECO:0000313" key="5">
    <source>
        <dbReference type="Proteomes" id="UP000019277"/>
    </source>
</evidence>
<dbReference type="Proteomes" id="UP000019277">
    <property type="component" value="Unassembled WGS sequence"/>
</dbReference>
<organism evidence="4 5">
    <name type="scientific">Actinokineospora spheciospongiae</name>
    <dbReference type="NCBI Taxonomy" id="909613"/>
    <lineage>
        <taxon>Bacteria</taxon>
        <taxon>Bacillati</taxon>
        <taxon>Actinomycetota</taxon>
        <taxon>Actinomycetes</taxon>
        <taxon>Pseudonocardiales</taxon>
        <taxon>Pseudonocardiaceae</taxon>
        <taxon>Actinokineospora</taxon>
    </lineage>
</organism>
<reference evidence="4 5" key="1">
    <citation type="journal article" date="2014" name="Genome Announc.">
        <title>Draft Genome Sequence of the Antitrypanosomally Active Sponge-Associated Bacterium Actinokineospora sp. Strain EG49.</title>
        <authorList>
            <person name="Harjes J."/>
            <person name="Ryu T."/>
            <person name="Abdelmohsen U.R."/>
            <person name="Moitinho-Silva L."/>
            <person name="Horn H."/>
            <person name="Ravasi T."/>
            <person name="Hentschel U."/>
        </authorList>
    </citation>
    <scope>NUCLEOTIDE SEQUENCE [LARGE SCALE GENOMIC DNA]</scope>
    <source>
        <strain evidence="4 5">EG49</strain>
    </source>
</reference>
<keyword evidence="5" id="KW-1185">Reference proteome</keyword>
<protein>
    <recommendedName>
        <fullName evidence="2">Anti-sigma factor antagonist</fullName>
    </recommendedName>
</protein>
<dbReference type="RefSeq" id="WP_161784430.1">
    <property type="nucleotide sequence ID" value="NZ_AYXG01000040.1"/>
</dbReference>
<evidence type="ECO:0000313" key="4">
    <source>
        <dbReference type="EMBL" id="EWC63639.1"/>
    </source>
</evidence>
<proteinExistence type="inferred from homology"/>
<comment type="caution">
    <text evidence="4">The sequence shown here is derived from an EMBL/GenBank/DDBJ whole genome shotgun (WGS) entry which is preliminary data.</text>
</comment>
<dbReference type="GO" id="GO:0043856">
    <property type="term" value="F:anti-sigma factor antagonist activity"/>
    <property type="evidence" value="ECO:0007669"/>
    <property type="project" value="InterPro"/>
</dbReference>
<dbReference type="PROSITE" id="PS50801">
    <property type="entry name" value="STAS"/>
    <property type="match status" value="1"/>
</dbReference>
<name>W7JC92_9PSEU</name>
<dbReference type="PANTHER" id="PTHR33495">
    <property type="entry name" value="ANTI-SIGMA FACTOR ANTAGONIST TM_1081-RELATED-RELATED"/>
    <property type="match status" value="1"/>
</dbReference>
<comment type="similarity">
    <text evidence="1 2">Belongs to the anti-sigma-factor antagonist family.</text>
</comment>
<accession>A0A8E3BFA0</accession>